<sequence>MHTFPTAEVDSYLRHIEEAAESQAEQLRLLAVEAARRRSPNVGPRMNTPTTKAHPPQTSACEHPHLAMDTASELNVAHIV</sequence>
<reference evidence="2 3" key="1">
    <citation type="submission" date="2016-03" db="EMBL/GenBank/DDBJ databases">
        <title>Whole genome sequencing of Grifola frondosa 9006-11.</title>
        <authorList>
            <person name="Min B."/>
            <person name="Park H."/>
            <person name="Kim J.-G."/>
            <person name="Cho H."/>
            <person name="Oh Y.-L."/>
            <person name="Kong W.-S."/>
            <person name="Choi I.-G."/>
        </authorList>
    </citation>
    <scope>NUCLEOTIDE SEQUENCE [LARGE SCALE GENOMIC DNA]</scope>
    <source>
        <strain evidence="2 3">9006-11</strain>
    </source>
</reference>
<keyword evidence="3" id="KW-1185">Reference proteome</keyword>
<dbReference type="AlphaFoldDB" id="A0A1C7MA79"/>
<evidence type="ECO:0000313" key="3">
    <source>
        <dbReference type="Proteomes" id="UP000092993"/>
    </source>
</evidence>
<name>A0A1C7MA79_GRIFR</name>
<evidence type="ECO:0000313" key="2">
    <source>
        <dbReference type="EMBL" id="OBZ73299.1"/>
    </source>
</evidence>
<protein>
    <submittedName>
        <fullName evidence="2">Uncharacterized protein</fullName>
    </submittedName>
</protein>
<evidence type="ECO:0000256" key="1">
    <source>
        <dbReference type="SAM" id="MobiDB-lite"/>
    </source>
</evidence>
<proteinExistence type="predicted"/>
<feature type="region of interest" description="Disordered" evidence="1">
    <location>
        <begin position="36"/>
        <end position="61"/>
    </location>
</feature>
<gene>
    <name evidence="2" type="ORF">A0H81_07191</name>
</gene>
<accession>A0A1C7MA79</accession>
<dbReference type="EMBL" id="LUGG01000007">
    <property type="protein sequence ID" value="OBZ73299.1"/>
    <property type="molecule type" value="Genomic_DNA"/>
</dbReference>
<comment type="caution">
    <text evidence="2">The sequence shown here is derived from an EMBL/GenBank/DDBJ whole genome shotgun (WGS) entry which is preliminary data.</text>
</comment>
<dbReference type="Proteomes" id="UP000092993">
    <property type="component" value="Unassembled WGS sequence"/>
</dbReference>
<organism evidence="2 3">
    <name type="scientific">Grifola frondosa</name>
    <name type="common">Maitake</name>
    <name type="synonym">Polyporus frondosus</name>
    <dbReference type="NCBI Taxonomy" id="5627"/>
    <lineage>
        <taxon>Eukaryota</taxon>
        <taxon>Fungi</taxon>
        <taxon>Dikarya</taxon>
        <taxon>Basidiomycota</taxon>
        <taxon>Agaricomycotina</taxon>
        <taxon>Agaricomycetes</taxon>
        <taxon>Polyporales</taxon>
        <taxon>Grifolaceae</taxon>
        <taxon>Grifola</taxon>
    </lineage>
</organism>
<feature type="compositionally biased region" description="Polar residues" evidence="1">
    <location>
        <begin position="47"/>
        <end position="60"/>
    </location>
</feature>